<keyword evidence="3" id="KW-1185">Reference proteome</keyword>
<dbReference type="InterPro" id="IPR019399">
    <property type="entry name" value="Parkin_co-regulated_protein"/>
</dbReference>
<dbReference type="OrthoDB" id="429500at2759"/>
<name>A0A1Q9C154_SYMMI</name>
<proteinExistence type="predicted"/>
<dbReference type="AlphaFoldDB" id="A0A1Q9C154"/>
<accession>A0A1Q9C154</accession>
<comment type="caution">
    <text evidence="2">The sequence shown here is derived from an EMBL/GenBank/DDBJ whole genome shotgun (WGS) entry which is preliminary data.</text>
</comment>
<dbReference type="InterPro" id="IPR031877">
    <property type="entry name" value="SmbP"/>
</dbReference>
<dbReference type="GO" id="GO:0030544">
    <property type="term" value="F:Hsp70 protein binding"/>
    <property type="evidence" value="ECO:0007669"/>
    <property type="project" value="TreeGrafter"/>
</dbReference>
<dbReference type="EMBL" id="LSRX01001961">
    <property type="protein sequence ID" value="OLP76653.1"/>
    <property type="molecule type" value="Genomic_DNA"/>
</dbReference>
<dbReference type="GO" id="GO:0051879">
    <property type="term" value="F:Hsp90 protein binding"/>
    <property type="evidence" value="ECO:0007669"/>
    <property type="project" value="TreeGrafter"/>
</dbReference>
<gene>
    <name evidence="2" type="primary">Pacrg</name>
    <name evidence="2" type="ORF">AK812_SmicGene43386</name>
</gene>
<dbReference type="CDD" id="cd13840">
    <property type="entry name" value="SMBP_like"/>
    <property type="match status" value="1"/>
</dbReference>
<organism evidence="2 3">
    <name type="scientific">Symbiodinium microadriaticum</name>
    <name type="common">Dinoflagellate</name>
    <name type="synonym">Zooxanthella microadriatica</name>
    <dbReference type="NCBI Taxonomy" id="2951"/>
    <lineage>
        <taxon>Eukaryota</taxon>
        <taxon>Sar</taxon>
        <taxon>Alveolata</taxon>
        <taxon>Dinophyceae</taxon>
        <taxon>Suessiales</taxon>
        <taxon>Symbiodiniaceae</taxon>
        <taxon>Symbiodinium</taxon>
    </lineage>
</organism>
<dbReference type="PANTHER" id="PTHR21207:SF2">
    <property type="entry name" value="PARKIN COREGULATED GENE PROTEIN"/>
    <property type="match status" value="1"/>
</dbReference>
<keyword evidence="1" id="KW-0175">Coiled coil</keyword>
<dbReference type="Pfam" id="PF10274">
    <property type="entry name" value="ParcG"/>
    <property type="match status" value="1"/>
</dbReference>
<reference evidence="2 3" key="1">
    <citation type="submission" date="2016-02" db="EMBL/GenBank/DDBJ databases">
        <title>Genome analysis of coral dinoflagellate symbionts highlights evolutionary adaptations to a symbiotic lifestyle.</title>
        <authorList>
            <person name="Aranda M."/>
            <person name="Li Y."/>
            <person name="Liew Y.J."/>
            <person name="Baumgarten S."/>
            <person name="Simakov O."/>
            <person name="Wilson M."/>
            <person name="Piel J."/>
            <person name="Ashoor H."/>
            <person name="Bougouffa S."/>
            <person name="Bajic V.B."/>
            <person name="Ryu T."/>
            <person name="Ravasi T."/>
            <person name="Bayer T."/>
            <person name="Micklem G."/>
            <person name="Kim H."/>
            <person name="Bhak J."/>
            <person name="Lajeunesse T.C."/>
            <person name="Voolstra C.R."/>
        </authorList>
    </citation>
    <scope>NUCLEOTIDE SEQUENCE [LARGE SCALE GENOMIC DNA]</scope>
    <source>
        <strain evidence="2 3">CCMP2467</strain>
    </source>
</reference>
<dbReference type="GO" id="GO:0046872">
    <property type="term" value="F:metal ion binding"/>
    <property type="evidence" value="ECO:0007669"/>
    <property type="project" value="InterPro"/>
</dbReference>
<sequence length="270" mass="29947">MRAKFWQLERALQFGPPELKSPTCCVVCINGDAALFEDAVHAARKSLFQATTCLSAVPVYAIWTEYRNTYAEIRAVKDELKELIAKSDRSEAAIKGSEAAIKELSAKSDRSEAAIKGSEAAIKELSAKSDRNEAAIKGSEAAIKELSAKSDRNEAAIKELSDKLMEMMALNTRDAEVINTTLKVLQALVLSGEMIGEALVPYYRQILPIFSIFKQCCPSTFDQIDYAQRKRNNLGELIDETLEIFEIHGGEDAFINIKYMIPTYESCMLG</sequence>
<dbReference type="Gene3D" id="1.10.287.1490">
    <property type="match status" value="1"/>
</dbReference>
<dbReference type="Proteomes" id="UP000186817">
    <property type="component" value="Unassembled WGS sequence"/>
</dbReference>
<dbReference type="PANTHER" id="PTHR21207">
    <property type="entry name" value="PARKIN COREGULATED GENE PROTEIN PARK2 COREGULATED"/>
    <property type="match status" value="1"/>
</dbReference>
<evidence type="ECO:0000313" key="3">
    <source>
        <dbReference type="Proteomes" id="UP000186817"/>
    </source>
</evidence>
<evidence type="ECO:0000256" key="1">
    <source>
        <dbReference type="SAM" id="Coils"/>
    </source>
</evidence>
<evidence type="ECO:0000313" key="2">
    <source>
        <dbReference type="EMBL" id="OLP76653.1"/>
    </source>
</evidence>
<feature type="coiled-coil region" evidence="1">
    <location>
        <begin position="66"/>
        <end position="93"/>
    </location>
</feature>
<protein>
    <submittedName>
        <fullName evidence="2">Parkin coregulated gene protein-like</fullName>
    </submittedName>
</protein>